<reference evidence="2 3" key="1">
    <citation type="submission" date="2015-09" db="EMBL/GenBank/DDBJ databases">
        <authorList>
            <consortium name="Pathogen Informatics"/>
        </authorList>
    </citation>
    <scope>NUCLEOTIDE SEQUENCE [LARGE SCALE GENOMIC DNA]</scope>
    <source>
        <strain evidence="2 3">2789STDY5834876</strain>
    </source>
</reference>
<dbReference type="InterPro" id="IPR006199">
    <property type="entry name" value="LexA_DNA-bd_dom"/>
</dbReference>
<accession>A0A174J3W3</accession>
<organism evidence="2 3">
    <name type="scientific">Faecalicatena contorta</name>
    <dbReference type="NCBI Taxonomy" id="39482"/>
    <lineage>
        <taxon>Bacteria</taxon>
        <taxon>Bacillati</taxon>
        <taxon>Bacillota</taxon>
        <taxon>Clostridia</taxon>
        <taxon>Lachnospirales</taxon>
        <taxon>Lachnospiraceae</taxon>
        <taxon>Faecalicatena</taxon>
    </lineage>
</organism>
<dbReference type="EC" id="3.4.21.88" evidence="2"/>
<evidence type="ECO:0000313" key="3">
    <source>
        <dbReference type="Proteomes" id="UP000095544"/>
    </source>
</evidence>
<dbReference type="EMBL" id="CYZU01000043">
    <property type="protein sequence ID" value="CUO92527.1"/>
    <property type="molecule type" value="Genomic_DNA"/>
</dbReference>
<dbReference type="GO" id="GO:0006508">
    <property type="term" value="P:proteolysis"/>
    <property type="evidence" value="ECO:0007669"/>
    <property type="project" value="InterPro"/>
</dbReference>
<dbReference type="InterPro" id="IPR036388">
    <property type="entry name" value="WH-like_DNA-bd_sf"/>
</dbReference>
<evidence type="ECO:0000259" key="1">
    <source>
        <dbReference type="Pfam" id="PF01726"/>
    </source>
</evidence>
<gene>
    <name evidence="2" type="primary">lexA_5</name>
    <name evidence="2" type="ORF">ERS852491_03734</name>
</gene>
<dbReference type="SUPFAM" id="SSF46785">
    <property type="entry name" value="Winged helix' DNA-binding domain"/>
    <property type="match status" value="1"/>
</dbReference>
<name>A0A174J3W3_9FIRM</name>
<dbReference type="InterPro" id="IPR036390">
    <property type="entry name" value="WH_DNA-bd_sf"/>
</dbReference>
<dbReference type="Pfam" id="PF01726">
    <property type="entry name" value="LexA_DNA_bind"/>
    <property type="match status" value="1"/>
</dbReference>
<dbReference type="Proteomes" id="UP000095544">
    <property type="component" value="Unassembled WGS sequence"/>
</dbReference>
<feature type="domain" description="LexA repressor DNA-binding" evidence="1">
    <location>
        <begin position="7"/>
        <end position="63"/>
    </location>
</feature>
<dbReference type="AlphaFoldDB" id="A0A174J3W3"/>
<proteinExistence type="predicted"/>
<dbReference type="OrthoDB" id="2187688at2"/>
<dbReference type="Gene3D" id="1.10.10.10">
    <property type="entry name" value="Winged helix-like DNA-binding domain superfamily/Winged helix DNA-binding domain"/>
    <property type="match status" value="1"/>
</dbReference>
<evidence type="ECO:0000313" key="2">
    <source>
        <dbReference type="EMBL" id="CUO92527.1"/>
    </source>
</evidence>
<dbReference type="GO" id="GO:0004252">
    <property type="term" value="F:serine-type endopeptidase activity"/>
    <property type="evidence" value="ECO:0007669"/>
    <property type="project" value="UniProtKB-EC"/>
</dbReference>
<sequence length="81" mass="9022">MVVTNESIVEVIVEYIKKHGYPPSVREIGDSVGFQSTNTTWKRLQKMLETGMIESDNPGTARAIRVPGYKLVKVDLDEKGA</sequence>
<dbReference type="STRING" id="39482.ERS852491_03734"/>
<keyword evidence="2" id="KW-0378">Hydrolase</keyword>
<protein>
    <submittedName>
        <fullName evidence="2">LexA repressor</fullName>
        <ecNumber evidence="2">3.4.21.88</ecNumber>
    </submittedName>
</protein>
<dbReference type="RefSeq" id="WP_055154632.1">
    <property type="nucleotide sequence ID" value="NZ_CYZU01000043.1"/>
</dbReference>